<feature type="transmembrane region" description="Helical" evidence="2">
    <location>
        <begin position="59"/>
        <end position="76"/>
    </location>
</feature>
<keyword evidence="2" id="KW-0812">Transmembrane</keyword>
<keyword evidence="4" id="KW-1185">Reference proteome</keyword>
<keyword evidence="2" id="KW-1133">Transmembrane helix</keyword>
<dbReference type="PANTHER" id="PTHR47123:SF24">
    <property type="entry name" value="LOW PROTEIN: F-BOX_KELCH-REPEAT PROTEIN"/>
    <property type="match status" value="1"/>
</dbReference>
<dbReference type="PANTHER" id="PTHR47123">
    <property type="entry name" value="F-BOX PROTEIN SKIP23"/>
    <property type="match status" value="1"/>
</dbReference>
<dbReference type="AlphaFoldDB" id="A0A6D2K831"/>
<dbReference type="OrthoDB" id="1113488at2759"/>
<name>A0A6D2K831_9BRAS</name>
<keyword evidence="2" id="KW-0472">Membrane</keyword>
<evidence type="ECO:0000256" key="1">
    <source>
        <dbReference type="SAM" id="MobiDB-lite"/>
    </source>
</evidence>
<organism evidence="3 4">
    <name type="scientific">Microthlaspi erraticum</name>
    <dbReference type="NCBI Taxonomy" id="1685480"/>
    <lineage>
        <taxon>Eukaryota</taxon>
        <taxon>Viridiplantae</taxon>
        <taxon>Streptophyta</taxon>
        <taxon>Embryophyta</taxon>
        <taxon>Tracheophyta</taxon>
        <taxon>Spermatophyta</taxon>
        <taxon>Magnoliopsida</taxon>
        <taxon>eudicotyledons</taxon>
        <taxon>Gunneridae</taxon>
        <taxon>Pentapetalae</taxon>
        <taxon>rosids</taxon>
        <taxon>malvids</taxon>
        <taxon>Brassicales</taxon>
        <taxon>Brassicaceae</taxon>
        <taxon>Coluteocarpeae</taxon>
        <taxon>Microthlaspi</taxon>
    </lineage>
</organism>
<dbReference type="Proteomes" id="UP000467841">
    <property type="component" value="Unassembled WGS sequence"/>
</dbReference>
<gene>
    <name evidence="3" type="ORF">MERR_LOCUS35155</name>
</gene>
<sequence length="133" mass="14775">MTKKLTMDKQLVGEEITQASRGGGDEERPNDIVSTRPNDIVSTKAQRFLLSLSNFFSDYLSIVGFVVIVFGLRQLFPASAAEMAARATNKMTSPSSWMILDWTQLPEELLQVISENLDNCFDVVHARSVCSSN</sequence>
<dbReference type="InterPro" id="IPR051304">
    <property type="entry name" value="SCF_F-box_domain"/>
</dbReference>
<evidence type="ECO:0008006" key="5">
    <source>
        <dbReference type="Google" id="ProtNLM"/>
    </source>
</evidence>
<dbReference type="EMBL" id="CACVBM020001384">
    <property type="protein sequence ID" value="CAA7047920.1"/>
    <property type="molecule type" value="Genomic_DNA"/>
</dbReference>
<evidence type="ECO:0000313" key="4">
    <source>
        <dbReference type="Proteomes" id="UP000467841"/>
    </source>
</evidence>
<comment type="caution">
    <text evidence="3">The sequence shown here is derived from an EMBL/GenBank/DDBJ whole genome shotgun (WGS) entry which is preliminary data.</text>
</comment>
<reference evidence="3" key="1">
    <citation type="submission" date="2020-01" db="EMBL/GenBank/DDBJ databases">
        <authorList>
            <person name="Mishra B."/>
        </authorList>
    </citation>
    <scope>NUCLEOTIDE SEQUENCE [LARGE SCALE GENOMIC DNA]</scope>
</reference>
<proteinExistence type="predicted"/>
<protein>
    <recommendedName>
        <fullName evidence="5">F-box domain-containing protein</fullName>
    </recommendedName>
</protein>
<feature type="region of interest" description="Disordered" evidence="1">
    <location>
        <begin position="16"/>
        <end position="35"/>
    </location>
</feature>
<evidence type="ECO:0000256" key="2">
    <source>
        <dbReference type="SAM" id="Phobius"/>
    </source>
</evidence>
<accession>A0A6D2K831</accession>
<evidence type="ECO:0000313" key="3">
    <source>
        <dbReference type="EMBL" id="CAA7047920.1"/>
    </source>
</evidence>